<proteinExistence type="predicted"/>
<evidence type="ECO:0000259" key="3">
    <source>
        <dbReference type="PROSITE" id="PS50853"/>
    </source>
</evidence>
<dbReference type="InterPro" id="IPR003961">
    <property type="entry name" value="FN3_dom"/>
</dbReference>
<evidence type="ECO:0000313" key="4">
    <source>
        <dbReference type="EMBL" id="MBC5665314.1"/>
    </source>
</evidence>
<feature type="signal peptide" evidence="2">
    <location>
        <begin position="1"/>
        <end position="25"/>
    </location>
</feature>
<comment type="caution">
    <text evidence="4">The sequence shown here is derived from an EMBL/GenBank/DDBJ whole genome shotgun (WGS) entry which is preliminary data.</text>
</comment>
<keyword evidence="5" id="KW-1185">Reference proteome</keyword>
<evidence type="ECO:0000256" key="2">
    <source>
        <dbReference type="SAM" id="SignalP"/>
    </source>
</evidence>
<organism evidence="4 5">
    <name type="scientific">Dorea hominis</name>
    <dbReference type="NCBI Taxonomy" id="2763040"/>
    <lineage>
        <taxon>Bacteria</taxon>
        <taxon>Bacillati</taxon>
        <taxon>Bacillota</taxon>
        <taxon>Clostridia</taxon>
        <taxon>Lachnospirales</taxon>
        <taxon>Lachnospiraceae</taxon>
        <taxon>Dorea</taxon>
    </lineage>
</organism>
<dbReference type="InterPro" id="IPR026906">
    <property type="entry name" value="LRR_5"/>
</dbReference>
<evidence type="ECO:0000313" key="5">
    <source>
        <dbReference type="Proteomes" id="UP000647235"/>
    </source>
</evidence>
<dbReference type="RefSeq" id="WP_186855853.1">
    <property type="nucleotide sequence ID" value="NZ_JACOOY010000009.1"/>
</dbReference>
<reference evidence="4 5" key="1">
    <citation type="submission" date="2020-08" db="EMBL/GenBank/DDBJ databases">
        <title>Genome public.</title>
        <authorList>
            <person name="Liu C."/>
            <person name="Sun Q."/>
        </authorList>
    </citation>
    <scope>NUCLEOTIDE SEQUENCE [LARGE SCALE GENOMIC DNA]</scope>
    <source>
        <strain evidence="4 5">NSJ-36</strain>
    </source>
</reference>
<name>A0ABR7EX67_9FIRM</name>
<dbReference type="SUPFAM" id="SSF52058">
    <property type="entry name" value="L domain-like"/>
    <property type="match status" value="3"/>
</dbReference>
<feature type="compositionally biased region" description="Basic and acidic residues" evidence="1">
    <location>
        <begin position="54"/>
        <end position="104"/>
    </location>
</feature>
<keyword evidence="2" id="KW-0732">Signal</keyword>
<dbReference type="InterPro" id="IPR053139">
    <property type="entry name" value="Surface_bspA-like"/>
</dbReference>
<dbReference type="PROSITE" id="PS50853">
    <property type="entry name" value="FN3"/>
    <property type="match status" value="1"/>
</dbReference>
<feature type="region of interest" description="Disordered" evidence="1">
    <location>
        <begin position="35"/>
        <end position="111"/>
    </location>
</feature>
<dbReference type="Pfam" id="PF13306">
    <property type="entry name" value="LRR_5"/>
    <property type="match status" value="6"/>
</dbReference>
<evidence type="ECO:0000256" key="1">
    <source>
        <dbReference type="SAM" id="MobiDB-lite"/>
    </source>
</evidence>
<dbReference type="Gene3D" id="2.60.40.10">
    <property type="entry name" value="Immunoglobulins"/>
    <property type="match status" value="1"/>
</dbReference>
<sequence length="1723" mass="187968">MKMKKFLAVVLSFALSFSLAMPTFAQDNTASAAQAVQSEVTETSNDENVSADENTSKDASAKTVTEDSKTEASKTDEKTEDASENAKVKKEVTKTTKTDKKQADSDASASDIDTSVWTAEDFTYTEMSQRLNGCDYSRDFTVSGTAISGFSETGSEKIKVNKNLVIPSEDPNGTTIVGIADSAFKKQGIEKLTLPDGMMVDYNDTVTHVVTRRGNFLIGAGAFDGNELTSLDLPEGVIYIGPSSFARNKLKSVTIPHTFWWLENSAFAYNEITKVNFPKTCDFQAQIHAFAFAHNNIKSVRLPDYMEVVEKKVFYWNPGMEECSKDAPEKEQEFGGVVYMYTDNEKLFDMERIHHMDRTAESQHSWHQKLILGEDPNADKTWTADDFTFDGTTITGFSESGIEKRKDNTDLVLPNKNSDGEYVTAIADYTGNGNNGMFATADEKFTSVTLPAKLEKIGAKVFADCGITKIEFPKTLKEIGMTAFQKNQLESIILPDSVTKIGGGAFATNPKLKKIILSKNLTDIPGGAFGCSDAQNYMTDLTELTIPEGVKTIGNNAFAGNNIHKIVIPSTVTSIGNYAFSTKEYLTDECTLTLPEGLKSIGSRAFRNKTIKSVVLPSTVEKLQANTFEKIYSSGAAAVKTKVYVSSETQYNDTKNFPQSDYHSLILKVPGQEDKWNAEDFTYDTISQELYPASNTSDVTTISGVGITGLSASGEEKLKTNTDLVIPAKDTDRNPIIGIGTKAFYKKGLTSVTFPKGVMASYSGSAIAEGLTERGNFIIQNNSFTNNKLTSLDLPEGVIYVGGTAFQSNQLKSVKFSHTIWQIGNAAFAKNQITTVDFPKTCDFNLNLDNMCFAYNNIKSVRLPDRTEKVTVYAFGANTGKEDLESDAPTNTILKASRIVYMYNENVDLRKKGMIQHVEGTGKGTNTQGTKSWVQKVIYGEMPAEEQPWNTSQFTFDGTTITGLNDAGKAKIANGDTEITLPETNENGEAITAIGASAFATIGMTKVTIPDTVTSIGATAFQTTALTEVTIPDSVTTLGNGAFTASASLEKVTLSKSIKEIPTSAFNATKIKELTIPEGVETIGRMAFRNAPLTSLSLPSTVKLIDRDAFKGNQLESVDIPVSVTTIGQSAFSQNVTGEGLAPRMTSVTLHEGLTEIGKTAFEKTLLTSVYLPSSLQKLANTAFVKGEKGQVKLYTSNKAHLEEVANVFYPEYADKNDGTGHKVIYDEIVGSGWTHADFTYDGNKITGWSEQGNKTRKSDAVVKDGVRTLVIPSLNPETQEAITEVADGAFEIPDGEWVQGKDSVESPNGMDTVVLPDTLTTIGASAFRYNKINNVEFPASVTKIGESAFNSNQLKKLVIPDTVTDLGAGAFSTNDITDLTLSKNVTVIPQGAFSMNIRLDHVDIPDTVTEIGEMAFAGARLTSLTIPASVTKIGRKAFHLHHIEELVIPGNVKEIGESAFEGTFKAITLKKLTIENGVEKIGKYAFKEGYLESVDIPASVTELASDAFYGNAGTNNDHVVVVRVFAKSQAEKFESSDCQKIVYVDNTPIKKKVTSKNVTLSTTAYTYTGKVRKPAVKVVVNGKKVAASNYTVKYSSGRKNVGTYKVTVTMKNNYTGKVTKTFKILPKGTSLKSVKNSGKKQIKVTWKKQKKQTTGYKIQYTTDKKFKKSVKASTITKNKYTSKTIKKLKKNKKYYVRICTYKKVGKTTYYSTWSKVKSVKVK</sequence>
<dbReference type="PANTHER" id="PTHR45661:SF3">
    <property type="entry name" value="IG-LIKE DOMAIN-CONTAINING PROTEIN"/>
    <property type="match status" value="1"/>
</dbReference>
<feature type="compositionally biased region" description="Polar residues" evidence="1">
    <location>
        <begin position="35"/>
        <end position="53"/>
    </location>
</feature>
<dbReference type="PANTHER" id="PTHR45661">
    <property type="entry name" value="SURFACE ANTIGEN"/>
    <property type="match status" value="1"/>
</dbReference>
<protein>
    <submittedName>
        <fullName evidence="4">Leucine-rich repeat domain-containing protein</fullName>
    </submittedName>
</protein>
<dbReference type="Gene3D" id="3.80.10.10">
    <property type="entry name" value="Ribonuclease Inhibitor"/>
    <property type="match status" value="7"/>
</dbReference>
<dbReference type="EMBL" id="JACOOY010000009">
    <property type="protein sequence ID" value="MBC5665314.1"/>
    <property type="molecule type" value="Genomic_DNA"/>
</dbReference>
<feature type="chain" id="PRO_5046343943" evidence="2">
    <location>
        <begin position="26"/>
        <end position="1723"/>
    </location>
</feature>
<dbReference type="Pfam" id="PF00041">
    <property type="entry name" value="fn3"/>
    <property type="match status" value="1"/>
</dbReference>
<dbReference type="InterPro" id="IPR013783">
    <property type="entry name" value="Ig-like_fold"/>
</dbReference>
<dbReference type="InterPro" id="IPR036116">
    <property type="entry name" value="FN3_sf"/>
</dbReference>
<accession>A0ABR7EX67</accession>
<dbReference type="Proteomes" id="UP000647235">
    <property type="component" value="Unassembled WGS sequence"/>
</dbReference>
<gene>
    <name evidence="4" type="ORF">H8S07_08485</name>
</gene>
<feature type="domain" description="Fibronectin type-III" evidence="3">
    <location>
        <begin position="1628"/>
        <end position="1723"/>
    </location>
</feature>
<dbReference type="InterPro" id="IPR032675">
    <property type="entry name" value="LRR_dom_sf"/>
</dbReference>
<dbReference type="SUPFAM" id="SSF49265">
    <property type="entry name" value="Fibronectin type III"/>
    <property type="match status" value="1"/>
</dbReference>